<reference evidence="5 6" key="1">
    <citation type="submission" date="2015-06" db="EMBL/GenBank/DDBJ databases">
        <title>Talaromyces atroroseus IBT 11181 draft genome.</title>
        <authorList>
            <person name="Rasmussen K.B."/>
            <person name="Rasmussen S."/>
            <person name="Petersen B."/>
            <person name="Sicheritz-Ponten T."/>
            <person name="Mortensen U.H."/>
            <person name="Thrane U."/>
        </authorList>
    </citation>
    <scope>NUCLEOTIDE SEQUENCE [LARGE SCALE GENOMIC DNA]</scope>
    <source>
        <strain evidence="5 6">IBT 11181</strain>
    </source>
</reference>
<dbReference type="Proteomes" id="UP000214365">
    <property type="component" value="Unassembled WGS sequence"/>
</dbReference>
<dbReference type="PANTHER" id="PTHR44845:SF6">
    <property type="entry name" value="BETA-ALANINE-ACTIVATING ENZYME"/>
    <property type="match status" value="1"/>
</dbReference>
<feature type="domain" description="Thioester reductase (TE)" evidence="4">
    <location>
        <begin position="326"/>
        <end position="444"/>
    </location>
</feature>
<dbReference type="InterPro" id="IPR013120">
    <property type="entry name" value="FAR_NAD-bd"/>
</dbReference>
<dbReference type="OrthoDB" id="329835at2759"/>
<dbReference type="AlphaFoldDB" id="A0A225ADX1"/>
<dbReference type="InterPro" id="IPR042099">
    <property type="entry name" value="ANL_N_sf"/>
</dbReference>
<name>A0A225ADX1_TALAT</name>
<evidence type="ECO:0008006" key="7">
    <source>
        <dbReference type="Google" id="ProtNLM"/>
    </source>
</evidence>
<dbReference type="Gene3D" id="3.40.50.720">
    <property type="entry name" value="NAD(P)-binding Rossmann-like Domain"/>
    <property type="match status" value="1"/>
</dbReference>
<dbReference type="EMBL" id="LFMY01000012">
    <property type="protein sequence ID" value="OKL57203.1"/>
    <property type="molecule type" value="Genomic_DNA"/>
</dbReference>
<evidence type="ECO:0000313" key="6">
    <source>
        <dbReference type="Proteomes" id="UP000214365"/>
    </source>
</evidence>
<dbReference type="SUPFAM" id="SSF56801">
    <property type="entry name" value="Acetyl-CoA synthetase-like"/>
    <property type="match status" value="1"/>
</dbReference>
<accession>A0A225ADX1</accession>
<dbReference type="RefSeq" id="XP_020117324.1">
    <property type="nucleotide sequence ID" value="XM_020262642.1"/>
</dbReference>
<dbReference type="InterPro" id="IPR036291">
    <property type="entry name" value="NAD(P)-bd_dom_sf"/>
</dbReference>
<dbReference type="GeneID" id="31007117"/>
<keyword evidence="6" id="KW-1185">Reference proteome</keyword>
<comment type="caution">
    <text evidence="5">The sequence shown here is derived from an EMBL/GenBank/DDBJ whole genome shotgun (WGS) entry which is preliminary data.</text>
</comment>
<dbReference type="SUPFAM" id="SSF51735">
    <property type="entry name" value="NAD(P)-binding Rossmann-fold domains"/>
    <property type="match status" value="1"/>
</dbReference>
<dbReference type="Gene3D" id="3.40.50.12780">
    <property type="entry name" value="N-terminal domain of ligase-like"/>
    <property type="match status" value="1"/>
</dbReference>
<proteinExistence type="predicted"/>
<sequence>MLLDSVADAVCCALAILHLGFVWIPLDTRNHEQRLRKLHCDGLKLVNVYGPAEITLACAKGIVPLTDADDSCVDHLLPSPNYEIQITDADMNILPVGFLGEICISGQGSSSVVRKYRSGDKGRILPDGTLEILGRLDGDNQVKIHGFRVEFDEIANAIVKISNGAIVNPAASLRNTPSSDIIVDRIPAFPNGTADMDAVNILPINESDVLNDALLEVQLGVKVSMPDLFHASTLRSMARLVANASDINNSTTLSPSKPAVFVEHKDIQSTINWDVEIASMVDGLPQPSPTLPLSNKTLLNGFSGLIVHCLAIRPDEYGKPRHVSVKNDKIIEYVGDLSTLHLSLSDSQFMFLSEHADVILHNGADVSLLKTYRSLRRANVVSTRTLCEMAIPRRLPLYYVSTASVAKVVHLEAGQPLLEVPALPAVPDLLNSVDGYASSKWHNELPTYVHRRAHVVGKNSSELDAVGMLMKYSLSPGQTPHINSENITGQWDFITVQDMARDLVHSTIESASSLTLQQKTQRIKFPIFLNHCSDINLCHNNLRDYLESVAGRPPQEIDMKEWLAAASPAPCRQPWMTLRNIEDDEGY</sequence>
<organism evidence="5 6">
    <name type="scientific">Talaromyces atroroseus</name>
    <dbReference type="NCBI Taxonomy" id="1441469"/>
    <lineage>
        <taxon>Eukaryota</taxon>
        <taxon>Fungi</taxon>
        <taxon>Dikarya</taxon>
        <taxon>Ascomycota</taxon>
        <taxon>Pezizomycotina</taxon>
        <taxon>Eurotiomycetes</taxon>
        <taxon>Eurotiomycetidae</taxon>
        <taxon>Eurotiales</taxon>
        <taxon>Trichocomaceae</taxon>
        <taxon>Talaromyces</taxon>
        <taxon>Talaromyces sect. Trachyspermi</taxon>
    </lineage>
</organism>
<evidence type="ECO:0000313" key="5">
    <source>
        <dbReference type="EMBL" id="OKL57203.1"/>
    </source>
</evidence>
<dbReference type="Pfam" id="PF07993">
    <property type="entry name" value="NAD_binding_4"/>
    <property type="match status" value="1"/>
</dbReference>
<dbReference type="STRING" id="1441469.A0A225ADX1"/>
<keyword evidence="2" id="KW-0597">Phosphoprotein</keyword>
<keyword evidence="1" id="KW-0596">Phosphopantetheine</keyword>
<evidence type="ECO:0000259" key="3">
    <source>
        <dbReference type="Pfam" id="PF00501"/>
    </source>
</evidence>
<gene>
    <name evidence="5" type="ORF">UA08_07361</name>
</gene>
<dbReference type="Pfam" id="PF00501">
    <property type="entry name" value="AMP-binding"/>
    <property type="match status" value="1"/>
</dbReference>
<feature type="domain" description="AMP-dependent synthetase/ligase" evidence="3">
    <location>
        <begin position="33"/>
        <end position="108"/>
    </location>
</feature>
<protein>
    <recommendedName>
        <fullName evidence="7">AMP-dependent synthetase/ligase domain-containing protein</fullName>
    </recommendedName>
</protein>
<evidence type="ECO:0000259" key="4">
    <source>
        <dbReference type="Pfam" id="PF07993"/>
    </source>
</evidence>
<dbReference type="PANTHER" id="PTHR44845">
    <property type="entry name" value="CARRIER DOMAIN-CONTAINING PROTEIN"/>
    <property type="match status" value="1"/>
</dbReference>
<evidence type="ECO:0000256" key="2">
    <source>
        <dbReference type="ARBA" id="ARBA00022553"/>
    </source>
</evidence>
<dbReference type="InterPro" id="IPR000873">
    <property type="entry name" value="AMP-dep_synth/lig_dom"/>
</dbReference>
<evidence type="ECO:0000256" key="1">
    <source>
        <dbReference type="ARBA" id="ARBA00022450"/>
    </source>
</evidence>